<reference evidence="3" key="1">
    <citation type="submission" date="2017-02" db="UniProtKB">
        <authorList>
            <consortium name="WormBaseParasite"/>
        </authorList>
    </citation>
    <scope>IDENTIFICATION</scope>
</reference>
<evidence type="ECO:0000313" key="2">
    <source>
        <dbReference type="Proteomes" id="UP000267027"/>
    </source>
</evidence>
<organism evidence="3">
    <name type="scientific">Angiostrongylus costaricensis</name>
    <name type="common">Nematode worm</name>
    <dbReference type="NCBI Taxonomy" id="334426"/>
    <lineage>
        <taxon>Eukaryota</taxon>
        <taxon>Metazoa</taxon>
        <taxon>Ecdysozoa</taxon>
        <taxon>Nematoda</taxon>
        <taxon>Chromadorea</taxon>
        <taxon>Rhabditida</taxon>
        <taxon>Rhabditina</taxon>
        <taxon>Rhabditomorpha</taxon>
        <taxon>Strongyloidea</taxon>
        <taxon>Metastrongylidae</taxon>
        <taxon>Angiostrongylus</taxon>
    </lineage>
</organism>
<sequence length="76" mass="8461">MNGMRKKKAAVVCLMPSVHPFAGQRAGRPDSSVWWCNKVQSLALTVTALVMTALKTVLYRWSLKKKMSPGTEHEDS</sequence>
<accession>A0A0R3PWK6</accession>
<dbReference type="Proteomes" id="UP000267027">
    <property type="component" value="Unassembled WGS sequence"/>
</dbReference>
<evidence type="ECO:0000313" key="3">
    <source>
        <dbReference type="WBParaSite" id="ACOC_0001055201-mRNA-1"/>
    </source>
</evidence>
<protein>
    <submittedName>
        <fullName evidence="3">Secreted protein</fullName>
    </submittedName>
</protein>
<proteinExistence type="predicted"/>
<dbReference type="EMBL" id="UYYA01004497">
    <property type="protein sequence ID" value="VDM62138.1"/>
    <property type="molecule type" value="Genomic_DNA"/>
</dbReference>
<reference evidence="1 2" key="2">
    <citation type="submission" date="2018-11" db="EMBL/GenBank/DDBJ databases">
        <authorList>
            <consortium name="Pathogen Informatics"/>
        </authorList>
    </citation>
    <scope>NUCLEOTIDE SEQUENCE [LARGE SCALE GENOMIC DNA]</scope>
    <source>
        <strain evidence="1 2">Costa Rica</strain>
    </source>
</reference>
<dbReference type="AlphaFoldDB" id="A0A0R3PWK6"/>
<evidence type="ECO:0000313" key="1">
    <source>
        <dbReference type="EMBL" id="VDM62138.1"/>
    </source>
</evidence>
<dbReference type="WBParaSite" id="ACOC_0001055201-mRNA-1">
    <property type="protein sequence ID" value="ACOC_0001055201-mRNA-1"/>
    <property type="gene ID" value="ACOC_0001055201"/>
</dbReference>
<gene>
    <name evidence="1" type="ORF">ACOC_LOCUS10553</name>
</gene>
<name>A0A0R3PWK6_ANGCS</name>
<keyword evidence="2" id="KW-1185">Reference proteome</keyword>